<protein>
    <submittedName>
        <fullName evidence="1">Uncharacterized protein</fullName>
    </submittedName>
</protein>
<reference evidence="1 2" key="1">
    <citation type="submission" date="2018-12" db="EMBL/GenBank/DDBJ databases">
        <authorList>
            <consortium name="Pathogen Informatics"/>
        </authorList>
    </citation>
    <scope>NUCLEOTIDE SEQUENCE [LARGE SCALE GENOMIC DNA]</scope>
    <source>
        <strain evidence="1 2">NCTC11432</strain>
    </source>
</reference>
<proteinExistence type="predicted"/>
<dbReference type="OrthoDB" id="1251989at2"/>
<dbReference type="GeneID" id="93020733"/>
<organism evidence="1 2">
    <name type="scientific">Chryseobacterium gleum</name>
    <name type="common">Flavobacterium gleum</name>
    <dbReference type="NCBI Taxonomy" id="250"/>
    <lineage>
        <taxon>Bacteria</taxon>
        <taxon>Pseudomonadati</taxon>
        <taxon>Bacteroidota</taxon>
        <taxon>Flavobacteriia</taxon>
        <taxon>Flavobacteriales</taxon>
        <taxon>Weeksellaceae</taxon>
        <taxon>Chryseobacterium group</taxon>
        <taxon>Chryseobacterium</taxon>
    </lineage>
</organism>
<dbReference type="STRING" id="525257.HMPREF0204_12292"/>
<dbReference type="Proteomes" id="UP000279227">
    <property type="component" value="Chromosome"/>
</dbReference>
<evidence type="ECO:0000313" key="2">
    <source>
        <dbReference type="Proteomes" id="UP000279227"/>
    </source>
</evidence>
<dbReference type="EMBL" id="LR134289">
    <property type="protein sequence ID" value="VEE07460.1"/>
    <property type="molecule type" value="Genomic_DNA"/>
</dbReference>
<sequence length="233" mass="26894">MEFDEKIELVSKLLNFASSNNNHGDLEDVRNITMDAIASSIQNYLIALKLSTHLSDIKYLQENIWEGFVENDLVDLDHNFNGFIKDAFYNALFISIETNFRAIAKHFEARANTINKTSIKETFEKLLSMISFFAGITAYERDVIIYFFYLRNTMHNFGIHTKPNHSLEIEDNTSVINKSKVKLELIQNQPNNITGKEQLLLIEQVIKVIIRFNSLIPTAERVKHPLADFDYNG</sequence>
<evidence type="ECO:0000313" key="1">
    <source>
        <dbReference type="EMBL" id="VEE07460.1"/>
    </source>
</evidence>
<dbReference type="AlphaFoldDB" id="A0A3S4PEP9"/>
<gene>
    <name evidence="1" type="ORF">NCTC11432_02160</name>
</gene>
<dbReference type="RefSeq" id="WP_002977350.1">
    <property type="nucleotide sequence ID" value="NZ_CP068486.1"/>
</dbReference>
<accession>A0A3S4PEP9</accession>
<dbReference type="KEGG" id="cgle:NCTC11432_02160"/>
<name>A0A3S4PEP9_CHRGE</name>